<evidence type="ECO:0000256" key="3">
    <source>
        <dbReference type="ARBA" id="ARBA00022801"/>
    </source>
</evidence>
<dbReference type="GO" id="GO:0004519">
    <property type="term" value="F:endonuclease activity"/>
    <property type="evidence" value="ECO:0007669"/>
    <property type="project" value="UniProtKB-KW"/>
</dbReference>
<dbReference type="Gene3D" id="3.30.70.1900">
    <property type="match status" value="1"/>
</dbReference>
<evidence type="ECO:0000313" key="7">
    <source>
        <dbReference type="EMBL" id="MBW4547423.1"/>
    </source>
</evidence>
<keyword evidence="2" id="KW-0255">Endonuclease</keyword>
<evidence type="ECO:0000256" key="1">
    <source>
        <dbReference type="ARBA" id="ARBA00022722"/>
    </source>
</evidence>
<reference evidence="7" key="1">
    <citation type="submission" date="2021-05" db="EMBL/GenBank/DDBJ databases">
        <authorList>
            <person name="Pietrasiak N."/>
            <person name="Ward R."/>
            <person name="Stajich J.E."/>
            <person name="Kurbessoian T."/>
        </authorList>
    </citation>
    <scope>NUCLEOTIDE SEQUENCE</scope>
    <source>
        <strain evidence="7">CPER-KK1</strain>
    </source>
</reference>
<organism evidence="7 8">
    <name type="scientific">Symplocastrum torsivum CPER-KK1</name>
    <dbReference type="NCBI Taxonomy" id="450513"/>
    <lineage>
        <taxon>Bacteria</taxon>
        <taxon>Bacillati</taxon>
        <taxon>Cyanobacteriota</taxon>
        <taxon>Cyanophyceae</taxon>
        <taxon>Oscillatoriophycideae</taxon>
        <taxon>Oscillatoriales</taxon>
        <taxon>Microcoleaceae</taxon>
        <taxon>Symplocastrum</taxon>
    </lineage>
</organism>
<reference evidence="7" key="2">
    <citation type="journal article" date="2022" name="Microbiol. Resour. Announc.">
        <title>Metagenome Sequencing to Explore Phylogenomics of Terrestrial Cyanobacteria.</title>
        <authorList>
            <person name="Ward R.D."/>
            <person name="Stajich J.E."/>
            <person name="Johansen J.R."/>
            <person name="Huntemann M."/>
            <person name="Clum A."/>
            <person name="Foster B."/>
            <person name="Foster B."/>
            <person name="Roux S."/>
            <person name="Palaniappan K."/>
            <person name="Varghese N."/>
            <person name="Mukherjee S."/>
            <person name="Reddy T.B.K."/>
            <person name="Daum C."/>
            <person name="Copeland A."/>
            <person name="Chen I.A."/>
            <person name="Ivanova N.N."/>
            <person name="Kyrpides N.C."/>
            <person name="Shapiro N."/>
            <person name="Eloe-Fadrosh E.A."/>
            <person name="Pietrasiak N."/>
        </authorList>
    </citation>
    <scope>NUCLEOTIDE SEQUENCE</scope>
    <source>
        <strain evidence="7">CPER-KK1</strain>
    </source>
</reference>
<feature type="domain" description="CRISPR-associated protein Cas6-like N-terminal" evidence="6">
    <location>
        <begin position="27"/>
        <end position="82"/>
    </location>
</feature>
<dbReference type="InterPro" id="IPR010156">
    <property type="entry name" value="CRISPR-assoc_prot_Cas6"/>
</dbReference>
<sequence length="373" mass="41827">MARPKRTKKDAAPSDLSWSADTELVGLVFELTPRAADYLYPQYTVGLHAWFLDQVRQTDPELSAYLHDGQSEKPFSISSLEGELLTAGKNLQLKVDASYLWYVSALSKPVVQWLAQWVQALPEVIELRDASFLIHACEIALAPTTYDELFSNAHSPSTTLKLSFLSATSFRRKGNHFPLPVPNNLFHSYLRRWNDFSNQQFDQDAFLEWVEECVLIHRHRLESVKVAAGKKGSVTGFTGAIELGLTSAASSQPKFEQLFYALGQFAPYCATGHKTTFGLGQTRAGWLTQETPTVPSQQSLLAQRIAELQEQFLSQRKRAGGTRATEIAETWATILARRELGESLMAIATDMEMRYETVKTYAKLARRALTQVS</sequence>
<dbReference type="EMBL" id="JAHHIF010000041">
    <property type="protein sequence ID" value="MBW4547423.1"/>
    <property type="molecule type" value="Genomic_DNA"/>
</dbReference>
<dbReference type="Proteomes" id="UP000753908">
    <property type="component" value="Unassembled WGS sequence"/>
</dbReference>
<dbReference type="GO" id="GO:0051607">
    <property type="term" value="P:defense response to virus"/>
    <property type="evidence" value="ECO:0007669"/>
    <property type="project" value="UniProtKB-KW"/>
</dbReference>
<gene>
    <name evidence="7" type="primary">cas6</name>
    <name evidence="7" type="ORF">KME25_23725</name>
</gene>
<proteinExistence type="predicted"/>
<name>A0A951UBG4_9CYAN</name>
<keyword evidence="4" id="KW-0051">Antiviral defense</keyword>
<dbReference type="CDD" id="cd21141">
    <property type="entry name" value="Cas6_III-like"/>
    <property type="match status" value="1"/>
</dbReference>
<keyword evidence="1" id="KW-0540">Nuclease</keyword>
<dbReference type="InterPro" id="IPR019267">
    <property type="entry name" value="CRISPR-assoc_Cas6_C"/>
</dbReference>
<dbReference type="InterPro" id="IPR045648">
    <property type="entry name" value="CRISPR-assoc_Cas6-like_N"/>
</dbReference>
<keyword evidence="3" id="KW-0378">Hydrolase</keyword>
<evidence type="ECO:0000256" key="4">
    <source>
        <dbReference type="ARBA" id="ARBA00023118"/>
    </source>
</evidence>
<dbReference type="Pfam" id="PF19308">
    <property type="entry name" value="CRISPR_Cas6_N"/>
    <property type="match status" value="1"/>
</dbReference>
<evidence type="ECO:0000259" key="5">
    <source>
        <dbReference type="Pfam" id="PF10040"/>
    </source>
</evidence>
<dbReference type="GO" id="GO:0016788">
    <property type="term" value="F:hydrolase activity, acting on ester bonds"/>
    <property type="evidence" value="ECO:0007669"/>
    <property type="project" value="InterPro"/>
</dbReference>
<dbReference type="Pfam" id="PF10040">
    <property type="entry name" value="CRISPR_Cas6"/>
    <property type="match status" value="1"/>
</dbReference>
<evidence type="ECO:0000256" key="2">
    <source>
        <dbReference type="ARBA" id="ARBA00022759"/>
    </source>
</evidence>
<dbReference type="AlphaFoldDB" id="A0A951UBG4"/>
<accession>A0A951UBG4</accession>
<protein>
    <submittedName>
        <fullName evidence="7">CRISPR-associated endoribonuclease Cas6</fullName>
    </submittedName>
</protein>
<dbReference type="NCBIfam" id="TIGR01877">
    <property type="entry name" value="cas_cas6"/>
    <property type="match status" value="1"/>
</dbReference>
<evidence type="ECO:0000259" key="6">
    <source>
        <dbReference type="Pfam" id="PF19308"/>
    </source>
</evidence>
<dbReference type="Gene3D" id="3.30.70.1890">
    <property type="match status" value="1"/>
</dbReference>
<comment type="caution">
    <text evidence="7">The sequence shown here is derived from an EMBL/GenBank/DDBJ whole genome shotgun (WGS) entry which is preliminary data.</text>
</comment>
<dbReference type="InterPro" id="IPR045747">
    <property type="entry name" value="CRISPR-assoc_prot_Cas6_N_sf"/>
</dbReference>
<evidence type="ECO:0000313" key="8">
    <source>
        <dbReference type="Proteomes" id="UP000753908"/>
    </source>
</evidence>
<feature type="domain" description="CRISPR-associated protein Cas6 C-terminal" evidence="5">
    <location>
        <begin position="162"/>
        <end position="282"/>
    </location>
</feature>